<evidence type="ECO:0000313" key="4">
    <source>
        <dbReference type="Proteomes" id="UP000576645"/>
    </source>
</evidence>
<comment type="similarity">
    <text evidence="1">Belongs to the bactofilin family.</text>
</comment>
<evidence type="ECO:0000256" key="1">
    <source>
        <dbReference type="ARBA" id="ARBA00044755"/>
    </source>
</evidence>
<dbReference type="PANTHER" id="PTHR35024">
    <property type="entry name" value="HYPOTHETICAL CYTOSOLIC PROTEIN"/>
    <property type="match status" value="1"/>
</dbReference>
<evidence type="ECO:0000313" key="3">
    <source>
        <dbReference type="EMBL" id="NOJ22776.1"/>
    </source>
</evidence>
<dbReference type="Pfam" id="PF04519">
    <property type="entry name" value="Bactofilin"/>
    <property type="match status" value="1"/>
</dbReference>
<proteinExistence type="inferred from homology"/>
<dbReference type="InterPro" id="IPR007607">
    <property type="entry name" value="BacA/B"/>
</dbReference>
<reference evidence="3 4" key="1">
    <citation type="submission" date="2019-09" db="EMBL/GenBank/DDBJ databases">
        <title>Draft genome sequencing and comparative genomics of hatchery-associated Vibrios.</title>
        <authorList>
            <person name="Kehlet-Delgado H."/>
            <person name="Mueller R.S."/>
        </authorList>
    </citation>
    <scope>NUCLEOTIDE SEQUENCE [LARGE SCALE GENOMIC DNA]</scope>
    <source>
        <strain evidence="3 4">09-121-3</strain>
    </source>
</reference>
<evidence type="ECO:0000256" key="2">
    <source>
        <dbReference type="SAM" id="MobiDB-lite"/>
    </source>
</evidence>
<feature type="compositionally biased region" description="Basic and acidic residues" evidence="2">
    <location>
        <begin position="137"/>
        <end position="148"/>
    </location>
</feature>
<sequence>MGLLGKQNRESNSHCSQTVIAEGGYIEGQLKLTCNIQIDGQIKGSIETDRSVTISATGSVDGSIRAERLIINGRFLGKVYTKSLEILEHGYLEGEVSATEFTIQKGGVFLGNSKNVSTEEVVNLDAANAKKTSKPKAKTEQGKVEQCA</sequence>
<accession>A0AAP6ZLT4</accession>
<feature type="region of interest" description="Disordered" evidence="2">
    <location>
        <begin position="128"/>
        <end position="148"/>
    </location>
</feature>
<dbReference type="RefSeq" id="WP_171352403.1">
    <property type="nucleotide sequence ID" value="NZ_VTXP01000004.1"/>
</dbReference>
<protein>
    <submittedName>
        <fullName evidence="3">Polymer-forming cytoskeletal protein</fullName>
    </submittedName>
</protein>
<dbReference type="PANTHER" id="PTHR35024:SF4">
    <property type="entry name" value="POLYMER-FORMING CYTOSKELETAL PROTEIN"/>
    <property type="match status" value="1"/>
</dbReference>
<organism evidence="3 4">
    <name type="scientific">Vibrio coralliilyticus</name>
    <dbReference type="NCBI Taxonomy" id="190893"/>
    <lineage>
        <taxon>Bacteria</taxon>
        <taxon>Pseudomonadati</taxon>
        <taxon>Pseudomonadota</taxon>
        <taxon>Gammaproteobacteria</taxon>
        <taxon>Vibrionales</taxon>
        <taxon>Vibrionaceae</taxon>
        <taxon>Vibrio</taxon>
    </lineage>
</organism>
<dbReference type="AlphaFoldDB" id="A0AAP6ZLT4"/>
<comment type="caution">
    <text evidence="3">The sequence shown here is derived from an EMBL/GenBank/DDBJ whole genome shotgun (WGS) entry which is preliminary data.</text>
</comment>
<gene>
    <name evidence="3" type="ORF">F0238_08505</name>
</gene>
<name>A0AAP6ZLT4_9VIBR</name>
<dbReference type="Proteomes" id="UP000576645">
    <property type="component" value="Unassembled WGS sequence"/>
</dbReference>
<dbReference type="EMBL" id="VTXP01000004">
    <property type="protein sequence ID" value="NOJ22776.1"/>
    <property type="molecule type" value="Genomic_DNA"/>
</dbReference>